<keyword evidence="2 5" id="KW-0808">Transferase</keyword>
<evidence type="ECO:0000259" key="3">
    <source>
        <dbReference type="Pfam" id="PF00535"/>
    </source>
</evidence>
<dbReference type="GeneID" id="75137434"/>
<dbReference type="EMBL" id="JABAFP010000052">
    <property type="protein sequence ID" value="NME43061.1"/>
    <property type="molecule type" value="Genomic_DNA"/>
</dbReference>
<evidence type="ECO:0000313" key="9">
    <source>
        <dbReference type="Proteomes" id="UP000234579"/>
    </source>
</evidence>
<evidence type="ECO:0000313" key="4">
    <source>
        <dbReference type="EMBL" id="NME43061.1"/>
    </source>
</evidence>
<feature type="domain" description="Glycosyltransferase 2-like" evidence="3">
    <location>
        <begin position="5"/>
        <end position="110"/>
    </location>
</feature>
<dbReference type="EMBL" id="PKGI01000026">
    <property type="protein sequence ID" value="PLA76622.1"/>
    <property type="molecule type" value="Genomic_DNA"/>
</dbReference>
<reference evidence="9" key="3">
    <citation type="submission" date="2017-12" db="EMBL/GenBank/DDBJ databases">
        <authorList>
            <person name="Christensen H."/>
        </authorList>
    </citation>
    <scope>NUCLEOTIDE SEQUENCE [LARGE SCALE GENOMIC DNA]</scope>
    <source>
        <strain evidence="9">268A</strain>
    </source>
</reference>
<dbReference type="PANTHER" id="PTHR22916">
    <property type="entry name" value="GLYCOSYLTRANSFERASE"/>
    <property type="match status" value="1"/>
</dbReference>
<dbReference type="Proteomes" id="UP000563853">
    <property type="component" value="Unassembled WGS sequence"/>
</dbReference>
<dbReference type="InterPro" id="IPR001173">
    <property type="entry name" value="Glyco_trans_2-like"/>
</dbReference>
<evidence type="ECO:0000313" key="5">
    <source>
        <dbReference type="EMBL" id="OXS40717.1"/>
    </source>
</evidence>
<dbReference type="GO" id="GO:0016757">
    <property type="term" value="F:glycosyltransferase activity"/>
    <property type="evidence" value="ECO:0007669"/>
    <property type="project" value="UniProtKB-KW"/>
</dbReference>
<evidence type="ECO:0000256" key="1">
    <source>
        <dbReference type="ARBA" id="ARBA00022676"/>
    </source>
</evidence>
<evidence type="ECO:0000313" key="7">
    <source>
        <dbReference type="EMBL" id="UXC62697.1"/>
    </source>
</evidence>
<reference evidence="5 8" key="1">
    <citation type="submission" date="2016-03" db="EMBL/GenBank/DDBJ databases">
        <title>Sequencing of Lactobacillus Species from Commercial Turkeys.</title>
        <authorList>
            <person name="Johnson T.J."/>
            <person name="Youmans B.P."/>
            <person name="Case K.A."/>
        </authorList>
    </citation>
    <scope>NUCLEOTIDE SEQUENCE [LARGE SCALE GENOMIC DNA]</scope>
    <source>
        <strain evidence="5 8">UMNLA1</strain>
    </source>
</reference>
<evidence type="ECO:0000313" key="10">
    <source>
        <dbReference type="Proteomes" id="UP000563853"/>
    </source>
</evidence>
<dbReference type="Pfam" id="PF00535">
    <property type="entry name" value="Glycos_transf_2"/>
    <property type="match status" value="1"/>
</dbReference>
<dbReference type="CDD" id="cd00761">
    <property type="entry name" value="Glyco_tranf_GTA_type"/>
    <property type="match status" value="1"/>
</dbReference>
<dbReference type="EMBL" id="LUGO01000039">
    <property type="protein sequence ID" value="OXS40717.1"/>
    <property type="molecule type" value="Genomic_DNA"/>
</dbReference>
<keyword evidence="1 7" id="KW-0328">Glycosyltransferase</keyword>
<dbReference type="Proteomes" id="UP001058429">
    <property type="component" value="Chromosome"/>
</dbReference>
<dbReference type="EC" id="2.4.-.-" evidence="7"/>
<reference evidence="7" key="5">
    <citation type="submission" date="2022-09" db="EMBL/GenBank/DDBJ databases">
        <title>Complete genome of Ligilactobacillus agilis AM_LB6, isolated from chicken feces.</title>
        <authorList>
            <person name="den Bakker H.C."/>
            <person name="Mann A."/>
        </authorList>
    </citation>
    <scope>NUCLEOTIDE SEQUENCE</scope>
    <source>
        <strain evidence="7">AM_LB6</strain>
    </source>
</reference>
<dbReference type="InterPro" id="IPR029044">
    <property type="entry name" value="Nucleotide-diphossugar_trans"/>
</dbReference>
<dbReference type="SUPFAM" id="SSF53448">
    <property type="entry name" value="Nucleotide-diphospho-sugar transferases"/>
    <property type="match status" value="1"/>
</dbReference>
<evidence type="ECO:0000256" key="2">
    <source>
        <dbReference type="ARBA" id="ARBA00022679"/>
    </source>
</evidence>
<evidence type="ECO:0000313" key="8">
    <source>
        <dbReference type="Proteomes" id="UP000215261"/>
    </source>
</evidence>
<name>A0A231PWK4_9LACO</name>
<dbReference type="RefSeq" id="WP_089144198.1">
    <property type="nucleotide sequence ID" value="NZ_BLAO01000062.1"/>
</dbReference>
<dbReference type="Proteomes" id="UP000215261">
    <property type="component" value="Unassembled WGS sequence"/>
</dbReference>
<reference evidence="4 10" key="4">
    <citation type="submission" date="2020-04" db="EMBL/GenBank/DDBJ databases">
        <authorList>
            <person name="Hitch T.C.A."/>
            <person name="Wylensek D."/>
            <person name="Clavel T."/>
        </authorList>
    </citation>
    <scope>NUCLEOTIDE SEQUENCE [LARGE SCALE GENOMIC DNA]</scope>
    <source>
        <strain evidence="4 10">WCA-389-WT-5H1</strain>
    </source>
</reference>
<dbReference type="Proteomes" id="UP000234579">
    <property type="component" value="Unassembled WGS sequence"/>
</dbReference>
<gene>
    <name evidence="5" type="ORF">AYP69_04430</name>
    <name evidence="6" type="ORF">CYR79_05465</name>
    <name evidence="4" type="ORF">HF863_09860</name>
    <name evidence="7" type="ORF">N4562_06230</name>
</gene>
<dbReference type="PANTHER" id="PTHR22916:SF51">
    <property type="entry name" value="GLYCOSYLTRANSFERASE EPSH-RELATED"/>
    <property type="match status" value="1"/>
</dbReference>
<protein>
    <submittedName>
        <fullName evidence="5">Glycosyl transferase</fullName>
    </submittedName>
    <submittedName>
        <fullName evidence="4">Glycosyltransferase</fullName>
        <ecNumber evidence="7">2.4.-.-</ecNumber>
    </submittedName>
</protein>
<dbReference type="Gene3D" id="3.90.550.10">
    <property type="entry name" value="Spore Coat Polysaccharide Biosynthesis Protein SpsA, Chain A"/>
    <property type="match status" value="1"/>
</dbReference>
<accession>A0A231PWK4</accession>
<proteinExistence type="predicted"/>
<sequence length="339" mass="39504">MKILSVIIPCYNAQDYMEHAIETLLTGGERLEILLVDDGSKDNTAQIADDYEQRYPEIVRALHQENGGHGKAVTTGLHAATGFFVKVVDSDDWVDENALREILDFLEKESLKKDAVDMLISNFIYDKQGVKHKKAMEYSSFLPTDRVFSWDEVHFPLGKYLLMHSVIYRRDVVVGQAQLELPHHTFYVDNLYVFEPLRYVKNIYYLDVNFYHYFIGRDDQSVNEQVMIGRIDQQLKVNRLMINFYAKNEAQLDPALANYMFRYLEIITTVSSILLLKDGSKESLRKKTALWNYIKRKDAHLYRELRWGLFGTGVNLPWKLGRKTALGVYKLARKMYGFN</sequence>
<dbReference type="EMBL" id="CP104396">
    <property type="protein sequence ID" value="UXC62697.1"/>
    <property type="molecule type" value="Genomic_DNA"/>
</dbReference>
<reference evidence="6" key="2">
    <citation type="submission" date="2017-12" db="EMBL/GenBank/DDBJ databases">
        <authorList>
            <person name="Hurst M.R.H."/>
        </authorList>
    </citation>
    <scope>NUCLEOTIDE SEQUENCE [LARGE SCALE GENOMIC DNA]</scope>
    <source>
        <strain evidence="6">268A</strain>
    </source>
</reference>
<evidence type="ECO:0000313" key="6">
    <source>
        <dbReference type="EMBL" id="PLA76622.1"/>
    </source>
</evidence>
<dbReference type="AlphaFoldDB" id="A0A231PWK4"/>
<organism evidence="5 8">
    <name type="scientific">Ligilactobacillus agilis</name>
    <dbReference type="NCBI Taxonomy" id="1601"/>
    <lineage>
        <taxon>Bacteria</taxon>
        <taxon>Bacillati</taxon>
        <taxon>Bacillota</taxon>
        <taxon>Bacilli</taxon>
        <taxon>Lactobacillales</taxon>
        <taxon>Lactobacillaceae</taxon>
        <taxon>Ligilactobacillus</taxon>
    </lineage>
</organism>